<feature type="region of interest" description="Disordered" evidence="4">
    <location>
        <begin position="461"/>
        <end position="481"/>
    </location>
</feature>
<proteinExistence type="predicted"/>
<evidence type="ECO:0000256" key="1">
    <source>
        <dbReference type="ARBA" id="ARBA00022723"/>
    </source>
</evidence>
<keyword evidence="6" id="KW-1185">Reference proteome</keyword>
<protein>
    <recommendedName>
        <fullName evidence="7">ZZ-type domain-containing protein</fullName>
    </recommendedName>
</protein>
<keyword evidence="3" id="KW-0862">Zinc</keyword>
<accession>A0A4Y9ZPJ3</accession>
<feature type="compositionally biased region" description="Low complexity" evidence="4">
    <location>
        <begin position="405"/>
        <end position="432"/>
    </location>
</feature>
<dbReference type="AlphaFoldDB" id="A0A4Y9ZPJ3"/>
<feature type="region of interest" description="Disordered" evidence="4">
    <location>
        <begin position="218"/>
        <end position="282"/>
    </location>
</feature>
<organism evidence="5 6">
    <name type="scientific">Hericium alpestre</name>
    <dbReference type="NCBI Taxonomy" id="135208"/>
    <lineage>
        <taxon>Eukaryota</taxon>
        <taxon>Fungi</taxon>
        <taxon>Dikarya</taxon>
        <taxon>Basidiomycota</taxon>
        <taxon>Agaricomycotina</taxon>
        <taxon>Agaricomycetes</taxon>
        <taxon>Russulales</taxon>
        <taxon>Hericiaceae</taxon>
        <taxon>Hericium</taxon>
    </lineage>
</organism>
<evidence type="ECO:0000256" key="4">
    <source>
        <dbReference type="SAM" id="MobiDB-lite"/>
    </source>
</evidence>
<dbReference type="EMBL" id="SFCI01001182">
    <property type="protein sequence ID" value="TFY76515.1"/>
    <property type="molecule type" value="Genomic_DNA"/>
</dbReference>
<dbReference type="GO" id="GO:0008270">
    <property type="term" value="F:zinc ion binding"/>
    <property type="evidence" value="ECO:0007669"/>
    <property type="project" value="UniProtKB-KW"/>
</dbReference>
<feature type="compositionally biased region" description="Polar residues" evidence="4">
    <location>
        <begin position="234"/>
        <end position="245"/>
    </location>
</feature>
<keyword evidence="2" id="KW-0863">Zinc-finger</keyword>
<feature type="region of interest" description="Disordered" evidence="4">
    <location>
        <begin position="1"/>
        <end position="68"/>
    </location>
</feature>
<feature type="compositionally biased region" description="Low complexity" evidence="4">
    <location>
        <begin position="91"/>
        <end position="105"/>
    </location>
</feature>
<dbReference type="Proteomes" id="UP000298061">
    <property type="component" value="Unassembled WGS sequence"/>
</dbReference>
<feature type="region of interest" description="Disordered" evidence="4">
    <location>
        <begin position="83"/>
        <end position="134"/>
    </location>
</feature>
<feature type="region of interest" description="Disordered" evidence="4">
    <location>
        <begin position="175"/>
        <end position="200"/>
    </location>
</feature>
<evidence type="ECO:0008006" key="7">
    <source>
        <dbReference type="Google" id="ProtNLM"/>
    </source>
</evidence>
<gene>
    <name evidence="5" type="ORF">EWM64_g7495</name>
</gene>
<dbReference type="STRING" id="135208.A0A4Y9ZPJ3"/>
<evidence type="ECO:0000256" key="2">
    <source>
        <dbReference type="ARBA" id="ARBA00022771"/>
    </source>
</evidence>
<dbReference type="OrthoDB" id="661148at2759"/>
<feature type="compositionally biased region" description="Polar residues" evidence="4">
    <location>
        <begin position="106"/>
        <end position="119"/>
    </location>
</feature>
<reference evidence="5 6" key="1">
    <citation type="submission" date="2019-02" db="EMBL/GenBank/DDBJ databases">
        <title>Genome sequencing of the rare red list fungi Hericium alpestre (H. flagellum).</title>
        <authorList>
            <person name="Buettner E."/>
            <person name="Kellner H."/>
        </authorList>
    </citation>
    <scope>NUCLEOTIDE SEQUENCE [LARGE SCALE GENOMIC DNA]</scope>
    <source>
        <strain evidence="5 6">DSM 108284</strain>
    </source>
</reference>
<dbReference type="InterPro" id="IPR043145">
    <property type="entry name" value="Znf_ZZ_sf"/>
</dbReference>
<evidence type="ECO:0000313" key="6">
    <source>
        <dbReference type="Proteomes" id="UP000298061"/>
    </source>
</evidence>
<name>A0A4Y9ZPJ3_9AGAM</name>
<evidence type="ECO:0000313" key="5">
    <source>
        <dbReference type="EMBL" id="TFY76515.1"/>
    </source>
</evidence>
<keyword evidence="1" id="KW-0479">Metal-binding</keyword>
<comment type="caution">
    <text evidence="5">The sequence shown here is derived from an EMBL/GenBank/DDBJ whole genome shotgun (WGS) entry which is preliminary data.</text>
</comment>
<dbReference type="SUPFAM" id="SSF57850">
    <property type="entry name" value="RING/U-box"/>
    <property type="match status" value="1"/>
</dbReference>
<evidence type="ECO:0000256" key="3">
    <source>
        <dbReference type="ARBA" id="ARBA00022833"/>
    </source>
</evidence>
<sequence length="632" mass="69073">MEIQIDIPYYDGPALSDSSSLASFEDDRNGSSSAISLPLDGNMSGPQDDDAVTISSHDSGYRQAARSKPDTLFKKIIARSARSASRTFHNPARSPSRSSDAAHSDIQSAITLSVHQGPSSAEDRISQGASARYPTDPSAVFERLRLEDEPTHSLTPQHSIMWIQDQSRLRETRLGPLHEPSDADTFSLNTDRPVSDDAERRLSLQVDHRGIERYYLWSGGSESSRGTGADDRQSVSYEASQSEGPSRSRPVSMLTEESAGRPSSGYPAFSETSPHRPSISQSSVSEPVVYTLDQANGQFSIPADLLVPPEVTACSECNTILDSMRYVCATCGEKTPASREVLEADLVAGKGKGRAVGGEAYASNPGASSIFVYPPHAHRSSPQLPAAAFSGLNQKPLPDTPPISPTLVPSSSNSSAPSQSNSRSASSSSTHSPGYELCSVCIQKSGVDHSLSLSLWDGTLRRDQDSLPSPEEISARRRSAPKQKGQLRHAYCEKIWGFSGWEDIKHDERAISNCSACDITLHNNRYKYKEAVGRRASIASNTEDPEEYLNDLLHTSAYCDRHMQPIVGKWYRCMYCEKDLCEECEEIDEHDNTHILLVFKAIVNMHAFKHLVDMGNPQGSSPILTEPVYFPC</sequence>
<feature type="region of interest" description="Disordered" evidence="4">
    <location>
        <begin position="388"/>
        <end position="432"/>
    </location>
</feature>
<dbReference type="Gene3D" id="3.30.60.90">
    <property type="match status" value="1"/>
</dbReference>